<evidence type="ECO:0000313" key="3">
    <source>
        <dbReference type="Proteomes" id="UP000232673"/>
    </source>
</evidence>
<dbReference type="Pfam" id="PF00149">
    <property type="entry name" value="Metallophos"/>
    <property type="match status" value="1"/>
</dbReference>
<accession>A0A2N0U3S2</accession>
<reference evidence="2 3" key="1">
    <citation type="submission" date="2015-10" db="EMBL/GenBank/DDBJ databases">
        <title>Draft genome sequence of Salegentibacter salinarum KCTC 12975.</title>
        <authorList>
            <person name="Lin W."/>
            <person name="Zheng Q."/>
        </authorList>
    </citation>
    <scope>NUCLEOTIDE SEQUENCE [LARGE SCALE GENOMIC DNA]</scope>
    <source>
        <strain evidence="2 3">KCTC 12975</strain>
    </source>
</reference>
<organism evidence="2 3">
    <name type="scientific">Salegentibacter salinarum</name>
    <dbReference type="NCBI Taxonomy" id="447422"/>
    <lineage>
        <taxon>Bacteria</taxon>
        <taxon>Pseudomonadati</taxon>
        <taxon>Bacteroidota</taxon>
        <taxon>Flavobacteriia</taxon>
        <taxon>Flavobacteriales</taxon>
        <taxon>Flavobacteriaceae</taxon>
        <taxon>Salegentibacter</taxon>
    </lineage>
</organism>
<dbReference type="Gene3D" id="3.60.21.10">
    <property type="match status" value="2"/>
</dbReference>
<dbReference type="OrthoDB" id="5695107at2"/>
<proteinExistence type="predicted"/>
<dbReference type="GO" id="GO:0016787">
    <property type="term" value="F:hydrolase activity"/>
    <property type="evidence" value="ECO:0007669"/>
    <property type="project" value="InterPro"/>
</dbReference>
<evidence type="ECO:0000313" key="2">
    <source>
        <dbReference type="EMBL" id="PKD21657.1"/>
    </source>
</evidence>
<name>A0A2N0U3S2_9FLAO</name>
<dbReference type="RefSeq" id="WP_079711459.1">
    <property type="nucleotide sequence ID" value="NZ_FUZC01000001.1"/>
</dbReference>
<keyword evidence="3" id="KW-1185">Reference proteome</keyword>
<dbReference type="STRING" id="447422.SAMN05660903_00298"/>
<dbReference type="AlphaFoldDB" id="A0A2N0U3S2"/>
<comment type="caution">
    <text evidence="2">The sequence shown here is derived from an EMBL/GenBank/DDBJ whole genome shotgun (WGS) entry which is preliminary data.</text>
</comment>
<dbReference type="InterPro" id="IPR004843">
    <property type="entry name" value="Calcineurin-like_PHP"/>
</dbReference>
<dbReference type="InterPro" id="IPR029052">
    <property type="entry name" value="Metallo-depent_PP-like"/>
</dbReference>
<dbReference type="EMBL" id="LKTS01000001">
    <property type="protein sequence ID" value="PKD21657.1"/>
    <property type="molecule type" value="Genomic_DNA"/>
</dbReference>
<feature type="domain" description="Calcineurin-like phosphoesterase" evidence="1">
    <location>
        <begin position="26"/>
        <end position="202"/>
    </location>
</feature>
<gene>
    <name evidence="2" type="ORF">APR41_01335</name>
</gene>
<protein>
    <recommendedName>
        <fullName evidence="1">Calcineurin-like phosphoesterase domain-containing protein</fullName>
    </recommendedName>
</protein>
<evidence type="ECO:0000259" key="1">
    <source>
        <dbReference type="Pfam" id="PF00149"/>
    </source>
</evidence>
<sequence>MRLFILLLFLSPIYEVNSQERLSQEIAFVADIHFQDIYGVYENFEGLRVPGRDRKAKIRTMHAQLHSTRLFNENYFVLKAVLDNIASRGIKLVAFPGDYTDDGQPVNLNGLDKILKEYNETHEINFFITTGNHDPVRPTSVPGGKHDFLGSDGRNQPIYSEPGLYNAKPGENEVIIEPKLSMAGYKEILKTLGEHGFFPQRNYIYWETPFSDYTAKTYSFENAQKASLITNRMYQQTDSLQIPDASYLVEPVKDLWLLAIDGNTYVPTKNVNLSGAREGYNNAINHKKHLFKWIKDVADRAKKSGKILVAFSHYPAVDFNDDASVDLREFLGENKWQLNRVPEEGIAKTLAEAGIKIHFSGHMHINDTGKRDFKEGEFLINIQTPSLAAYIPGYKILRLNKTFAEIETVNIKEVSGFKELFPLYRLEHKYLKESGKEVWNDDILDSRNYHDFTVHHLKNLVKLRFLPNDWPAEFREFLSGLSGKEILLLSTYTGKKTSSEFLNNKKAIAKQAKKLSTTINLQDYEHWKGDTMILDFYKIRNADKLAFNDINTERIDQYSTIISYALNNPNLASSKNGNAQKLYEFLSIFNKFINGLPANNLSIDLKTGEIKEVK</sequence>
<dbReference type="SUPFAM" id="SSF56300">
    <property type="entry name" value="Metallo-dependent phosphatases"/>
    <property type="match status" value="1"/>
</dbReference>
<dbReference type="Proteomes" id="UP000232673">
    <property type="component" value="Unassembled WGS sequence"/>
</dbReference>